<sequence>MMDSSRKIKVKNGVKLTFLTKTDYIGAIEQTLNRPATCPNYSQAL</sequence>
<protein>
    <submittedName>
        <fullName evidence="1">Uncharacterized protein</fullName>
    </submittedName>
</protein>
<dbReference type="KEGG" id="wna:KA717_18325"/>
<gene>
    <name evidence="1" type="ORF">KA717_18325</name>
</gene>
<reference evidence="1" key="1">
    <citation type="submission" date="2021-04" db="EMBL/GenBank/DDBJ databases">
        <title>Genome sequence of Woronichinia naegeliana from Washington state freshwater lake bloom.</title>
        <authorList>
            <person name="Dreher T.W."/>
        </authorList>
    </citation>
    <scope>NUCLEOTIDE SEQUENCE</scope>
    <source>
        <strain evidence="1">WA131</strain>
    </source>
</reference>
<dbReference type="Proteomes" id="UP001065613">
    <property type="component" value="Chromosome"/>
</dbReference>
<name>A0A977L2A0_9CYAN</name>
<evidence type="ECO:0000313" key="1">
    <source>
        <dbReference type="EMBL" id="UXE64261.1"/>
    </source>
</evidence>
<organism evidence="1">
    <name type="scientific">Woronichinia naegeliana WA131</name>
    <dbReference type="NCBI Taxonomy" id="2824559"/>
    <lineage>
        <taxon>Bacteria</taxon>
        <taxon>Bacillati</taxon>
        <taxon>Cyanobacteriota</taxon>
        <taxon>Cyanophyceae</taxon>
        <taxon>Synechococcales</taxon>
        <taxon>Coelosphaeriaceae</taxon>
        <taxon>Woronichinia</taxon>
    </lineage>
</organism>
<proteinExistence type="predicted"/>
<dbReference type="AlphaFoldDB" id="A0A977L2A0"/>
<dbReference type="EMBL" id="CP073041">
    <property type="protein sequence ID" value="UXE64261.1"/>
    <property type="molecule type" value="Genomic_DNA"/>
</dbReference>
<accession>A0A977L2A0</accession>